<sequence length="73" mass="8787">ITTQHRDLWAELHKNVYHSYRRTRRLVHKYGRCKRHSPVLHFGCGRDTCVNIALRLVLTTHLHKYVLNISHFI</sequence>
<comment type="caution">
    <text evidence="1">The sequence shown here is derived from an EMBL/GenBank/DDBJ whole genome shotgun (WGS) entry which is preliminary data.</text>
</comment>
<reference evidence="1 2" key="1">
    <citation type="submission" date="2018-01" db="EMBL/GenBank/DDBJ databases">
        <title>Comparison of the Chinese Bamboo Partridge and Red Junglefowl genome sequences highlights the importance of demography in genome evolution.</title>
        <authorList>
            <person name="Tiley G.P."/>
            <person name="Kimball R.T."/>
            <person name="Braun E.L."/>
            <person name="Burleigh J.G."/>
        </authorList>
    </citation>
    <scope>NUCLEOTIDE SEQUENCE [LARGE SCALE GENOMIC DNA]</scope>
    <source>
        <strain evidence="1">RTK389</strain>
        <tissue evidence="1">Blood</tissue>
    </source>
</reference>
<dbReference type="Proteomes" id="UP000237246">
    <property type="component" value="Unassembled WGS sequence"/>
</dbReference>
<organism evidence="1 2">
    <name type="scientific">Bambusicola thoracicus</name>
    <name type="common">Chinese bamboo-partridge</name>
    <name type="synonym">Perdix thoracica</name>
    <dbReference type="NCBI Taxonomy" id="9083"/>
    <lineage>
        <taxon>Eukaryota</taxon>
        <taxon>Metazoa</taxon>
        <taxon>Chordata</taxon>
        <taxon>Craniata</taxon>
        <taxon>Vertebrata</taxon>
        <taxon>Euteleostomi</taxon>
        <taxon>Archelosauria</taxon>
        <taxon>Archosauria</taxon>
        <taxon>Dinosauria</taxon>
        <taxon>Saurischia</taxon>
        <taxon>Theropoda</taxon>
        <taxon>Coelurosauria</taxon>
        <taxon>Aves</taxon>
        <taxon>Neognathae</taxon>
        <taxon>Galloanserae</taxon>
        <taxon>Galliformes</taxon>
        <taxon>Phasianidae</taxon>
        <taxon>Perdicinae</taxon>
        <taxon>Bambusicola</taxon>
    </lineage>
</organism>
<keyword evidence="2" id="KW-1185">Reference proteome</keyword>
<name>A0A2P4TCQ2_BAMTH</name>
<proteinExistence type="predicted"/>
<dbReference type="OrthoDB" id="9369973at2759"/>
<gene>
    <name evidence="1" type="ORF">CIB84_002107</name>
</gene>
<protein>
    <submittedName>
        <fullName evidence="1">Uncharacterized protein</fullName>
    </submittedName>
</protein>
<feature type="non-terminal residue" evidence="1">
    <location>
        <position position="1"/>
    </location>
</feature>
<evidence type="ECO:0000313" key="2">
    <source>
        <dbReference type="Proteomes" id="UP000237246"/>
    </source>
</evidence>
<dbReference type="AlphaFoldDB" id="A0A2P4TCQ2"/>
<dbReference type="EMBL" id="PPHD01002291">
    <property type="protein sequence ID" value="POI34142.1"/>
    <property type="molecule type" value="Genomic_DNA"/>
</dbReference>
<accession>A0A2P4TCQ2</accession>
<evidence type="ECO:0000313" key="1">
    <source>
        <dbReference type="EMBL" id="POI34142.1"/>
    </source>
</evidence>